<evidence type="ECO:0000256" key="1">
    <source>
        <dbReference type="ARBA" id="ARBA00022737"/>
    </source>
</evidence>
<dbReference type="OrthoDB" id="26525at2759"/>
<name>A0A1E4SUP3_9ASCO</name>
<dbReference type="Proteomes" id="UP000094801">
    <property type="component" value="Unassembled WGS sequence"/>
</dbReference>
<dbReference type="SMART" id="SM00054">
    <property type="entry name" value="EFh"/>
    <property type="match status" value="3"/>
</dbReference>
<feature type="domain" description="EF-hand" evidence="3">
    <location>
        <begin position="81"/>
        <end position="113"/>
    </location>
</feature>
<dbReference type="Gene3D" id="1.10.238.10">
    <property type="entry name" value="EF-hand"/>
    <property type="match status" value="2"/>
</dbReference>
<dbReference type="PANTHER" id="PTHR23048:SF0">
    <property type="entry name" value="CALMODULIN LIKE 3"/>
    <property type="match status" value="1"/>
</dbReference>
<dbReference type="GO" id="GO:0016460">
    <property type="term" value="C:myosin II complex"/>
    <property type="evidence" value="ECO:0007669"/>
    <property type="project" value="TreeGrafter"/>
</dbReference>
<evidence type="ECO:0000313" key="4">
    <source>
        <dbReference type="EMBL" id="ODV83243.1"/>
    </source>
</evidence>
<evidence type="ECO:0000256" key="2">
    <source>
        <dbReference type="ARBA" id="ARBA00022837"/>
    </source>
</evidence>
<dbReference type="PROSITE" id="PS50222">
    <property type="entry name" value="EF_HAND_2"/>
    <property type="match status" value="3"/>
</dbReference>
<dbReference type="PANTHER" id="PTHR23048">
    <property type="entry name" value="MYOSIN LIGHT CHAIN 1, 3"/>
    <property type="match status" value="1"/>
</dbReference>
<gene>
    <name evidence="4" type="ORF">CANARDRAFT_177885</name>
</gene>
<dbReference type="EMBL" id="KV453866">
    <property type="protein sequence ID" value="ODV83243.1"/>
    <property type="molecule type" value="Genomic_DNA"/>
</dbReference>
<dbReference type="CDD" id="cd00051">
    <property type="entry name" value="EFh"/>
    <property type="match status" value="2"/>
</dbReference>
<dbReference type="STRING" id="983967.A0A1E4SUP3"/>
<keyword evidence="2" id="KW-0106">Calcium</keyword>
<dbReference type="InterPro" id="IPR018247">
    <property type="entry name" value="EF_Hand_1_Ca_BS"/>
</dbReference>
<sequence>MRALGQNPTQQELIDLVNEIDTNGNSLIDFSEFLTMMARQIKEQDVEAEILEAFKVFDSDGDGKISQAELIRVLTTIGEKLTEQEAEQMMQAADTDSDGQIDIEEFAKILYGK</sequence>
<dbReference type="GO" id="GO:0005509">
    <property type="term" value="F:calcium ion binding"/>
    <property type="evidence" value="ECO:0007669"/>
    <property type="project" value="InterPro"/>
</dbReference>
<feature type="domain" description="EF-hand" evidence="3">
    <location>
        <begin position="8"/>
        <end position="43"/>
    </location>
</feature>
<feature type="domain" description="EF-hand" evidence="3">
    <location>
        <begin position="45"/>
        <end position="80"/>
    </location>
</feature>
<evidence type="ECO:0000313" key="5">
    <source>
        <dbReference type="Proteomes" id="UP000094801"/>
    </source>
</evidence>
<dbReference type="AlphaFoldDB" id="A0A1E4SUP3"/>
<reference evidence="5" key="1">
    <citation type="submission" date="2016-04" db="EMBL/GenBank/DDBJ databases">
        <title>Comparative genomics of biotechnologically important yeasts.</title>
        <authorList>
            <consortium name="DOE Joint Genome Institute"/>
            <person name="Riley R."/>
            <person name="Haridas S."/>
            <person name="Wolfe K.H."/>
            <person name="Lopes M.R."/>
            <person name="Hittinger C.T."/>
            <person name="Goker M."/>
            <person name="Salamov A."/>
            <person name="Wisecaver J."/>
            <person name="Long T.M."/>
            <person name="Aerts A.L."/>
            <person name="Barry K."/>
            <person name="Choi C."/>
            <person name="Clum A."/>
            <person name="Coughlan A.Y."/>
            <person name="Deshpande S."/>
            <person name="Douglass A.P."/>
            <person name="Hanson S.J."/>
            <person name="Klenk H.-P."/>
            <person name="Labutti K."/>
            <person name="Lapidus A."/>
            <person name="Lindquist E."/>
            <person name="Lipzen A."/>
            <person name="Meier-Kolthoff J.P."/>
            <person name="Ohm R.A."/>
            <person name="Otillar R.P."/>
            <person name="Pangilinan J."/>
            <person name="Peng Y."/>
            <person name="Rokas A."/>
            <person name="Rosa C.A."/>
            <person name="Scheuner C."/>
            <person name="Sibirny A.A."/>
            <person name="Slot J.C."/>
            <person name="Stielow J.B."/>
            <person name="Sun H."/>
            <person name="Kurtzman C.P."/>
            <person name="Blackwell M."/>
            <person name="Grigoriev I.V."/>
            <person name="Jeffries T.W."/>
        </authorList>
    </citation>
    <scope>NUCLEOTIDE SEQUENCE [LARGE SCALE GENOMIC DNA]</scope>
    <source>
        <strain evidence="5">NRRL YB-2248</strain>
    </source>
</reference>
<dbReference type="Pfam" id="PF13499">
    <property type="entry name" value="EF-hand_7"/>
    <property type="match status" value="1"/>
</dbReference>
<keyword evidence="1" id="KW-0677">Repeat</keyword>
<dbReference type="InterPro" id="IPR011992">
    <property type="entry name" value="EF-hand-dom_pair"/>
</dbReference>
<protein>
    <recommendedName>
        <fullName evidence="3">EF-hand domain-containing protein</fullName>
    </recommendedName>
</protein>
<dbReference type="Pfam" id="PF13833">
    <property type="entry name" value="EF-hand_8"/>
    <property type="match status" value="1"/>
</dbReference>
<dbReference type="InterPro" id="IPR002048">
    <property type="entry name" value="EF_hand_dom"/>
</dbReference>
<dbReference type="PROSITE" id="PS00018">
    <property type="entry name" value="EF_HAND_1"/>
    <property type="match status" value="2"/>
</dbReference>
<dbReference type="FunFam" id="1.10.238.10:FF:000003">
    <property type="entry name" value="Calmodulin A"/>
    <property type="match status" value="1"/>
</dbReference>
<keyword evidence="5" id="KW-1185">Reference proteome</keyword>
<proteinExistence type="predicted"/>
<organism evidence="4 5">
    <name type="scientific">[Candida] arabinofermentans NRRL YB-2248</name>
    <dbReference type="NCBI Taxonomy" id="983967"/>
    <lineage>
        <taxon>Eukaryota</taxon>
        <taxon>Fungi</taxon>
        <taxon>Dikarya</taxon>
        <taxon>Ascomycota</taxon>
        <taxon>Saccharomycotina</taxon>
        <taxon>Pichiomycetes</taxon>
        <taxon>Pichiales</taxon>
        <taxon>Pichiaceae</taxon>
        <taxon>Ogataea</taxon>
        <taxon>Ogataea/Candida clade</taxon>
    </lineage>
</organism>
<dbReference type="SUPFAM" id="SSF47473">
    <property type="entry name" value="EF-hand"/>
    <property type="match status" value="1"/>
</dbReference>
<evidence type="ECO:0000259" key="3">
    <source>
        <dbReference type="PROSITE" id="PS50222"/>
    </source>
</evidence>
<accession>A0A1E4SUP3</accession>
<dbReference type="InterPro" id="IPR050230">
    <property type="entry name" value="CALM/Myosin/TropC-like"/>
</dbReference>